<reference evidence="1 2" key="1">
    <citation type="submission" date="2021-06" db="EMBL/GenBank/DDBJ databases">
        <title>Caerostris darwini draft genome.</title>
        <authorList>
            <person name="Kono N."/>
            <person name="Arakawa K."/>
        </authorList>
    </citation>
    <scope>NUCLEOTIDE SEQUENCE [LARGE SCALE GENOMIC DNA]</scope>
</reference>
<dbReference type="EMBL" id="BPLQ01011490">
    <property type="protein sequence ID" value="GIY58293.1"/>
    <property type="molecule type" value="Genomic_DNA"/>
</dbReference>
<protein>
    <submittedName>
        <fullName evidence="1">Uncharacterized protein</fullName>
    </submittedName>
</protein>
<keyword evidence="2" id="KW-1185">Reference proteome</keyword>
<name>A0AAV4UKJ6_9ARAC</name>
<dbReference type="AlphaFoldDB" id="A0AAV4UKJ6"/>
<organism evidence="1 2">
    <name type="scientific">Caerostris darwini</name>
    <dbReference type="NCBI Taxonomy" id="1538125"/>
    <lineage>
        <taxon>Eukaryota</taxon>
        <taxon>Metazoa</taxon>
        <taxon>Ecdysozoa</taxon>
        <taxon>Arthropoda</taxon>
        <taxon>Chelicerata</taxon>
        <taxon>Arachnida</taxon>
        <taxon>Araneae</taxon>
        <taxon>Araneomorphae</taxon>
        <taxon>Entelegynae</taxon>
        <taxon>Araneoidea</taxon>
        <taxon>Araneidae</taxon>
        <taxon>Caerostris</taxon>
    </lineage>
</organism>
<gene>
    <name evidence="1" type="ORF">CDAR_294661</name>
</gene>
<accession>A0AAV4UKJ6</accession>
<proteinExistence type="predicted"/>
<evidence type="ECO:0000313" key="1">
    <source>
        <dbReference type="EMBL" id="GIY58293.1"/>
    </source>
</evidence>
<evidence type="ECO:0000313" key="2">
    <source>
        <dbReference type="Proteomes" id="UP001054837"/>
    </source>
</evidence>
<dbReference type="Proteomes" id="UP001054837">
    <property type="component" value="Unassembled WGS sequence"/>
</dbReference>
<comment type="caution">
    <text evidence="1">The sequence shown here is derived from an EMBL/GenBank/DDBJ whole genome shotgun (WGS) entry which is preliminary data.</text>
</comment>
<sequence length="116" mass="13261">MPIRMIEFNWRNYGAFKFSIVGRSLILSGVLKWKHSLKSECLSLGGEYLMQNNSKIRIICSKLMLSCKWYRQRICCFMDCLAQAQGCLVNGVKSMVLLDLCQNCLGKDVESVDILI</sequence>